<comment type="caution">
    <text evidence="5">The sequence shown here is derived from an EMBL/GenBank/DDBJ whole genome shotgun (WGS) entry which is preliminary data.</text>
</comment>
<feature type="domain" description="Microcystin LR degradation protein MlrC N-terminal" evidence="4">
    <location>
        <begin position="2"/>
        <end position="297"/>
    </location>
</feature>
<evidence type="ECO:0000259" key="4">
    <source>
        <dbReference type="Pfam" id="PF07364"/>
    </source>
</evidence>
<keyword evidence="1" id="KW-0482">Metalloprotease</keyword>
<dbReference type="InterPro" id="IPR009197">
    <property type="entry name" value="MlrC"/>
</dbReference>
<name>A0AAF1JU58_9PROT</name>
<evidence type="ECO:0000313" key="6">
    <source>
        <dbReference type="Proteomes" id="UP001196068"/>
    </source>
</evidence>
<sequence length="505" mass="52472">MRIAIGGFQHESHSFAPMPTGWAQFARPGGFPALQHAATLVDTMRTTSVPIAGAIATLEAAGATIAPLAWCFANPAGPVTPDAFERIAALTLAALSDALDAGPIDGVFLELHGAMVAVDFPDAEGELLRRVRAVVGASVPIACSLDPHANKTAAMVELSDVMVPYRTYPHIDQKQAGAQATRILLDMIRTGTRPAKYFRELDFWTPLPGQCTLVAPMADVMAERARLAEAPGIVELGFCFGFPYADFPGCGMAIATYADTPAQAAEATDALARFITSREAEFARGAIPASEAVAEAIRLAATATKPIVLADTQDNPGGGGHGDTTGLLAELIAQDAQGAVLALINDADSAAVCHAAGQGATITLSLGGKSDNAPLPVTGTIEALTDGRFICTGPMGAGNPADLGPTALLRIGGVRGIIVTRKMQALDQALLRHIGIKPSEQKILALKSSVHFRADFQPIAANVIIAAAPGPVVADPSTLPFTHLRDGLRLRPGDNRTTQGGRREE</sequence>
<keyword evidence="6" id="KW-1185">Reference proteome</keyword>
<keyword evidence="1" id="KW-0378">Hydrolase</keyword>
<feature type="domain" description="Microcystin LR degradation protein MlrC C-terminal" evidence="3">
    <location>
        <begin position="309"/>
        <end position="483"/>
    </location>
</feature>
<dbReference type="InterPro" id="IPR010799">
    <property type="entry name" value="MlrC_C"/>
</dbReference>
<protein>
    <recommendedName>
        <fullName evidence="1">Microcystinase C</fullName>
        <shortName evidence="1">MlrC</shortName>
    </recommendedName>
</protein>
<gene>
    <name evidence="5" type="ORF">GXW79_00150</name>
</gene>
<comment type="cofactor">
    <cofactor evidence="1">
        <name>Zn(2+)</name>
        <dbReference type="ChEBI" id="CHEBI:29105"/>
    </cofactor>
    <text evidence="1">Binds 1 zinc ion per subunit.</text>
</comment>
<comment type="similarity">
    <text evidence="1">Belongs to the peptidase M81 family.</text>
</comment>
<dbReference type="GO" id="GO:0006508">
    <property type="term" value="P:proteolysis"/>
    <property type="evidence" value="ECO:0007669"/>
    <property type="project" value="UniProtKB-KW"/>
</dbReference>
<evidence type="ECO:0000259" key="3">
    <source>
        <dbReference type="Pfam" id="PF07171"/>
    </source>
</evidence>
<dbReference type="Pfam" id="PF07364">
    <property type="entry name" value="DUF1485"/>
    <property type="match status" value="1"/>
</dbReference>
<keyword evidence="1" id="KW-0479">Metal-binding</keyword>
<dbReference type="GO" id="GO:0046872">
    <property type="term" value="F:metal ion binding"/>
    <property type="evidence" value="ECO:0007669"/>
    <property type="project" value="UniProtKB-KW"/>
</dbReference>
<evidence type="ECO:0000313" key="5">
    <source>
        <dbReference type="EMBL" id="MBR0653479.1"/>
    </source>
</evidence>
<evidence type="ECO:0000256" key="2">
    <source>
        <dbReference type="SAM" id="MobiDB-lite"/>
    </source>
</evidence>
<dbReference type="Pfam" id="PF07171">
    <property type="entry name" value="MlrC_C"/>
    <property type="match status" value="1"/>
</dbReference>
<reference evidence="5" key="1">
    <citation type="submission" date="2020-01" db="EMBL/GenBank/DDBJ databases">
        <authorList>
            <person name="Rat A."/>
        </authorList>
    </citation>
    <scope>NUCLEOTIDE SEQUENCE</scope>
    <source>
        <strain evidence="5">LMG 28251</strain>
    </source>
</reference>
<dbReference type="AlphaFoldDB" id="A0AAF1JU58"/>
<dbReference type="InterPro" id="IPR015995">
    <property type="entry name" value="MlrC_N"/>
</dbReference>
<proteinExistence type="inferred from homology"/>
<keyword evidence="1" id="KW-0645">Protease</keyword>
<accession>A0AAF1JU58</accession>
<dbReference type="RefSeq" id="WP_211872187.1">
    <property type="nucleotide sequence ID" value="NZ_JAAEDH010000001.1"/>
</dbReference>
<reference evidence="5" key="2">
    <citation type="journal article" date="2021" name="Syst. Appl. Microbiol.">
        <title>Roseomonas hellenica sp. nov., isolated from roots of wild-growing Alkanna tinctoria.</title>
        <authorList>
            <person name="Rat A."/>
            <person name="Naranjo H.D."/>
            <person name="Lebbe L."/>
            <person name="Cnockaert M."/>
            <person name="Krigas N."/>
            <person name="Grigoriadou K."/>
            <person name="Maloupa E."/>
            <person name="Willems A."/>
        </authorList>
    </citation>
    <scope>NUCLEOTIDE SEQUENCE</scope>
    <source>
        <strain evidence="5">LMG 28251</strain>
    </source>
</reference>
<dbReference type="EMBL" id="JAAEDH010000001">
    <property type="protein sequence ID" value="MBR0653479.1"/>
    <property type="molecule type" value="Genomic_DNA"/>
</dbReference>
<feature type="compositionally biased region" description="Polar residues" evidence="2">
    <location>
        <begin position="495"/>
        <end position="505"/>
    </location>
</feature>
<dbReference type="PIRSF" id="PIRSF012702">
    <property type="entry name" value="UCP012702"/>
    <property type="match status" value="1"/>
</dbReference>
<feature type="region of interest" description="Disordered" evidence="2">
    <location>
        <begin position="485"/>
        <end position="505"/>
    </location>
</feature>
<comment type="function">
    <text evidence="1">Involved in peptidolytic degradation of cyclic heptapeptide hepatotoxin microcystin (MC).</text>
</comment>
<organism evidence="5 6">
    <name type="scientific">Plastoroseomonas arctica</name>
    <dbReference type="NCBI Taxonomy" id="1509237"/>
    <lineage>
        <taxon>Bacteria</taxon>
        <taxon>Pseudomonadati</taxon>
        <taxon>Pseudomonadota</taxon>
        <taxon>Alphaproteobacteria</taxon>
        <taxon>Acetobacterales</taxon>
        <taxon>Acetobacteraceae</taxon>
        <taxon>Plastoroseomonas</taxon>
    </lineage>
</organism>
<feature type="compositionally biased region" description="Basic and acidic residues" evidence="2">
    <location>
        <begin position="485"/>
        <end position="494"/>
    </location>
</feature>
<evidence type="ECO:0000256" key="1">
    <source>
        <dbReference type="PIRNR" id="PIRNR012702"/>
    </source>
</evidence>
<dbReference type="GO" id="GO:0008237">
    <property type="term" value="F:metallopeptidase activity"/>
    <property type="evidence" value="ECO:0007669"/>
    <property type="project" value="UniProtKB-KW"/>
</dbReference>
<dbReference type="Proteomes" id="UP001196068">
    <property type="component" value="Unassembled WGS sequence"/>
</dbReference>